<dbReference type="GO" id="GO:0005737">
    <property type="term" value="C:cytoplasm"/>
    <property type="evidence" value="ECO:0007669"/>
    <property type="project" value="TreeGrafter"/>
</dbReference>
<dbReference type="GO" id="GO:1904355">
    <property type="term" value="P:positive regulation of telomere capping"/>
    <property type="evidence" value="ECO:0007669"/>
    <property type="project" value="TreeGrafter"/>
</dbReference>
<feature type="region of interest" description="Disordered" evidence="3">
    <location>
        <begin position="29"/>
        <end position="57"/>
    </location>
</feature>
<dbReference type="VEuPathDB" id="CryptoDB:Vbra_7160"/>
<evidence type="ECO:0000313" key="6">
    <source>
        <dbReference type="Proteomes" id="UP000041254"/>
    </source>
</evidence>
<keyword evidence="4" id="KW-0732">Signal</keyword>
<evidence type="ECO:0000256" key="1">
    <source>
        <dbReference type="ARBA" id="ARBA00022737"/>
    </source>
</evidence>
<dbReference type="GO" id="GO:0005634">
    <property type="term" value="C:nucleus"/>
    <property type="evidence" value="ECO:0007669"/>
    <property type="project" value="TreeGrafter"/>
</dbReference>
<dbReference type="InParanoid" id="A0A0G4EDX9"/>
<accession>A0A0G4EDX9</accession>
<dbReference type="InterPro" id="IPR036770">
    <property type="entry name" value="Ankyrin_rpt-contain_sf"/>
</dbReference>
<protein>
    <submittedName>
        <fullName evidence="5">Uncharacterized protein</fullName>
    </submittedName>
</protein>
<feature type="signal peptide" evidence="4">
    <location>
        <begin position="1"/>
        <end position="17"/>
    </location>
</feature>
<dbReference type="PhylomeDB" id="A0A0G4EDX9"/>
<dbReference type="AlphaFoldDB" id="A0A0G4EDX9"/>
<evidence type="ECO:0000256" key="2">
    <source>
        <dbReference type="ARBA" id="ARBA00023043"/>
    </source>
</evidence>
<feature type="chain" id="PRO_5005187471" evidence="4">
    <location>
        <begin position="18"/>
        <end position="454"/>
    </location>
</feature>
<dbReference type="Gene3D" id="1.25.40.20">
    <property type="entry name" value="Ankyrin repeat-containing domain"/>
    <property type="match status" value="1"/>
</dbReference>
<evidence type="ECO:0000256" key="4">
    <source>
        <dbReference type="SAM" id="SignalP"/>
    </source>
</evidence>
<dbReference type="PANTHER" id="PTHR24180:SF45">
    <property type="entry name" value="POLY [ADP-RIBOSE] POLYMERASE TANKYRASE"/>
    <property type="match status" value="1"/>
</dbReference>
<dbReference type="PANTHER" id="PTHR24180">
    <property type="entry name" value="CYCLIN-DEPENDENT KINASE INHIBITOR 2C-RELATED"/>
    <property type="match status" value="1"/>
</dbReference>
<organism evidence="5 6">
    <name type="scientific">Vitrella brassicaformis (strain CCMP3155)</name>
    <dbReference type="NCBI Taxonomy" id="1169540"/>
    <lineage>
        <taxon>Eukaryota</taxon>
        <taxon>Sar</taxon>
        <taxon>Alveolata</taxon>
        <taxon>Colpodellida</taxon>
        <taxon>Vitrellaceae</taxon>
        <taxon>Vitrella</taxon>
    </lineage>
</organism>
<name>A0A0G4EDX9_VITBC</name>
<evidence type="ECO:0000313" key="5">
    <source>
        <dbReference type="EMBL" id="CEL94180.1"/>
    </source>
</evidence>
<dbReference type="Proteomes" id="UP000041254">
    <property type="component" value="Unassembled WGS sequence"/>
</dbReference>
<gene>
    <name evidence="5" type="ORF">Vbra_7160</name>
</gene>
<dbReference type="GO" id="GO:0003950">
    <property type="term" value="F:NAD+ poly-ADP-ribosyltransferase activity"/>
    <property type="evidence" value="ECO:0007669"/>
    <property type="project" value="TreeGrafter"/>
</dbReference>
<dbReference type="SUPFAM" id="SSF48403">
    <property type="entry name" value="Ankyrin repeat"/>
    <property type="match status" value="1"/>
</dbReference>
<keyword evidence="6" id="KW-1185">Reference proteome</keyword>
<dbReference type="GO" id="GO:0070198">
    <property type="term" value="P:protein localization to chromosome, telomeric region"/>
    <property type="evidence" value="ECO:0007669"/>
    <property type="project" value="TreeGrafter"/>
</dbReference>
<dbReference type="GO" id="GO:0090263">
    <property type="term" value="P:positive regulation of canonical Wnt signaling pathway"/>
    <property type="evidence" value="ECO:0007669"/>
    <property type="project" value="TreeGrafter"/>
</dbReference>
<reference evidence="5 6" key="1">
    <citation type="submission" date="2014-11" db="EMBL/GenBank/DDBJ databases">
        <authorList>
            <person name="Zhu J."/>
            <person name="Qi W."/>
            <person name="Song R."/>
        </authorList>
    </citation>
    <scope>NUCLEOTIDE SEQUENCE [LARGE SCALE GENOMIC DNA]</scope>
</reference>
<proteinExistence type="predicted"/>
<dbReference type="EMBL" id="CDMY01000209">
    <property type="protein sequence ID" value="CEL94180.1"/>
    <property type="molecule type" value="Genomic_DNA"/>
</dbReference>
<keyword evidence="2" id="KW-0040">ANK repeat</keyword>
<sequence length="454" mass="48802">MWLAPLDAGVVLCSCWCLSDDTQMASAAMADSDGGNADDVAEEEHSGSGQAEQLDLDGVDRGMAHETADGEEGPQAANEYEPVLMSMYRRLVRRDRTLATQRDHGVNLVHMAAMKARGHYPQSFIDSYLDLVTANGADMTAADGGGWTPLQSAALNGSPYVADYLGRKLPAADINRRDHYSSTPLARAAVVVDLRTQLLQDPDTTKTNRNKIRAEMDNYKRIIRSLLRAGADISSIPTDTEGRRRRRQLVLTEYTTVLNELGLCVMAAVNAALSPHRSLAALLTPRLAVGPQEAPIFGWRIASYLFDADAAASATTEAIGESVRQTELARRVCAAAVRFVKSAVYQASSNREVVGGTADVGGQVVRVPQLQCFVLEGVDSRPPEVVHTHGHVGLREVVHRARLDEAAKWGLADGAVVKGFNAHLGDADCQFTWQQLGAALQQPTPAPAAPAATQ</sequence>
<dbReference type="InterPro" id="IPR051637">
    <property type="entry name" value="Ank_repeat_dom-contain_49"/>
</dbReference>
<evidence type="ECO:0000256" key="3">
    <source>
        <dbReference type="SAM" id="MobiDB-lite"/>
    </source>
</evidence>
<keyword evidence="1" id="KW-0677">Repeat</keyword>